<evidence type="ECO:0000313" key="4">
    <source>
        <dbReference type="Proteomes" id="UP000091820"/>
    </source>
</evidence>
<organism evidence="3 4">
    <name type="scientific">Glossina brevipalpis</name>
    <dbReference type="NCBI Taxonomy" id="37001"/>
    <lineage>
        <taxon>Eukaryota</taxon>
        <taxon>Metazoa</taxon>
        <taxon>Ecdysozoa</taxon>
        <taxon>Arthropoda</taxon>
        <taxon>Hexapoda</taxon>
        <taxon>Insecta</taxon>
        <taxon>Pterygota</taxon>
        <taxon>Neoptera</taxon>
        <taxon>Endopterygota</taxon>
        <taxon>Diptera</taxon>
        <taxon>Brachycera</taxon>
        <taxon>Muscomorpha</taxon>
        <taxon>Hippoboscoidea</taxon>
        <taxon>Glossinidae</taxon>
        <taxon>Glossina</taxon>
    </lineage>
</organism>
<protein>
    <submittedName>
        <fullName evidence="3">Uncharacterized protein</fullName>
    </submittedName>
</protein>
<sequence length="227" mass="25641">MFNHHLSEMIPFAALLLMSSYATYKMPPEQYPYALTACFVAMVSSSLGILRGPEDPYSLVDQILISLMDFATLPLINIQIYLEANPLYAFIHAGSLIPLGIDMLVKIFGDERDHKAAESLKLANNIMNMASLTAIAIIDDNYLYFFVMLSYLMAQASLVHGRCKNYKWTESMHLLCFTLFFFVSSEAVTHKNVFTTKLFRDCEGPTINLAHLMLLEIISSSSSQRRL</sequence>
<feature type="transmembrane region" description="Helical" evidence="1">
    <location>
        <begin position="129"/>
        <end position="152"/>
    </location>
</feature>
<keyword evidence="1" id="KW-0472">Membrane</keyword>
<dbReference type="Proteomes" id="UP000091820">
    <property type="component" value="Unassembled WGS sequence"/>
</dbReference>
<dbReference type="InterPro" id="IPR032007">
    <property type="entry name" value="DUF4791"/>
</dbReference>
<keyword evidence="2" id="KW-0732">Signal</keyword>
<keyword evidence="4" id="KW-1185">Reference proteome</keyword>
<accession>A0A1A9WH80</accession>
<dbReference type="VEuPathDB" id="VectorBase:GBRI019595"/>
<dbReference type="Pfam" id="PF16039">
    <property type="entry name" value="DUF4791"/>
    <property type="match status" value="1"/>
</dbReference>
<dbReference type="AlphaFoldDB" id="A0A1A9WH80"/>
<feature type="chain" id="PRO_5008400352" evidence="2">
    <location>
        <begin position="23"/>
        <end position="227"/>
    </location>
</feature>
<feature type="transmembrane region" description="Helical" evidence="1">
    <location>
        <begin position="172"/>
        <end position="189"/>
    </location>
</feature>
<feature type="transmembrane region" description="Helical" evidence="1">
    <location>
        <begin position="88"/>
        <end position="108"/>
    </location>
</feature>
<name>A0A1A9WH80_9MUSC</name>
<reference evidence="3" key="2">
    <citation type="submission" date="2020-05" db="UniProtKB">
        <authorList>
            <consortium name="EnsemblMetazoa"/>
        </authorList>
    </citation>
    <scope>IDENTIFICATION</scope>
    <source>
        <strain evidence="3">IAEA</strain>
    </source>
</reference>
<reference evidence="4" key="1">
    <citation type="submission" date="2014-03" db="EMBL/GenBank/DDBJ databases">
        <authorList>
            <person name="Aksoy S."/>
            <person name="Warren W."/>
            <person name="Wilson R.K."/>
        </authorList>
    </citation>
    <scope>NUCLEOTIDE SEQUENCE [LARGE SCALE GENOMIC DNA]</scope>
    <source>
        <strain evidence="4">IAEA</strain>
    </source>
</reference>
<evidence type="ECO:0000313" key="3">
    <source>
        <dbReference type="EnsemblMetazoa" id="GBRI019595-PA"/>
    </source>
</evidence>
<feature type="signal peptide" evidence="2">
    <location>
        <begin position="1"/>
        <end position="22"/>
    </location>
</feature>
<feature type="transmembrane region" description="Helical" evidence="1">
    <location>
        <begin position="62"/>
        <end position="82"/>
    </location>
</feature>
<evidence type="ECO:0000256" key="1">
    <source>
        <dbReference type="SAM" id="Phobius"/>
    </source>
</evidence>
<feature type="transmembrane region" description="Helical" evidence="1">
    <location>
        <begin position="32"/>
        <end position="50"/>
    </location>
</feature>
<keyword evidence="1" id="KW-0812">Transmembrane</keyword>
<dbReference type="EnsemblMetazoa" id="GBRI019595-RA">
    <property type="protein sequence ID" value="GBRI019595-PA"/>
    <property type="gene ID" value="GBRI019595"/>
</dbReference>
<proteinExistence type="predicted"/>
<evidence type="ECO:0000256" key="2">
    <source>
        <dbReference type="SAM" id="SignalP"/>
    </source>
</evidence>
<keyword evidence="1" id="KW-1133">Transmembrane helix</keyword>